<accession>A0ABM8PLN1</accession>
<evidence type="ECO:0000313" key="2">
    <source>
        <dbReference type="Proteomes" id="UP000601041"/>
    </source>
</evidence>
<evidence type="ECO:0000313" key="1">
    <source>
        <dbReference type="EMBL" id="CAD7036651.1"/>
    </source>
</evidence>
<keyword evidence="2" id="KW-1185">Reference proteome</keyword>
<dbReference type="Proteomes" id="UP000601041">
    <property type="component" value="Unassembled WGS sequence"/>
</dbReference>
<name>A0ABM8PLN1_9HYPH</name>
<dbReference type="EMBL" id="CABFWE030000005">
    <property type="protein sequence ID" value="CAD7036651.1"/>
    <property type="molecule type" value="Genomic_DNA"/>
</dbReference>
<comment type="caution">
    <text evidence="1">The sequence shown here is derived from an EMBL/GenBank/DDBJ whole genome shotgun (WGS) entry which is preliminary data.</text>
</comment>
<gene>
    <name evidence="1" type="ORF">RHAB21_02552</name>
</gene>
<organism evidence="1 2">
    <name type="scientific">Pseudorhizobium halotolerans</name>
    <dbReference type="NCBI Taxonomy" id="1233081"/>
    <lineage>
        <taxon>Bacteria</taxon>
        <taxon>Pseudomonadati</taxon>
        <taxon>Pseudomonadota</taxon>
        <taxon>Alphaproteobacteria</taxon>
        <taxon>Hyphomicrobiales</taxon>
        <taxon>Rhizobiaceae</taxon>
        <taxon>Rhizobium/Agrobacterium group</taxon>
        <taxon>Pseudorhizobium</taxon>
    </lineage>
</organism>
<proteinExistence type="predicted"/>
<reference evidence="1 2" key="1">
    <citation type="submission" date="2020-11" db="EMBL/GenBank/DDBJ databases">
        <authorList>
            <person name="Lassalle F."/>
        </authorList>
    </citation>
    <scope>NUCLEOTIDE SEQUENCE [LARGE SCALE GENOMIC DNA]</scope>
    <source>
        <strain evidence="1 2">AB21</strain>
    </source>
</reference>
<sequence>MSEVELTAAEKHRAIEIATAVRAVLEGCGYHEAFVGIVSAFAGVIVEGAPDERQARIAACQFGEYLSGTVEVLLTRQRIGDGGDA</sequence>
<protein>
    <submittedName>
        <fullName evidence="1">Uncharacterized protein</fullName>
    </submittedName>
</protein>
<dbReference type="RefSeq" id="WP_142587816.1">
    <property type="nucleotide sequence ID" value="NZ_CABFWE030000005.1"/>
</dbReference>